<sequence length="185" mass="20776">MELLHTELDGEERNAAHKFFLTLAACNTVIPICTKSSPCDIQNNMDDSSVTIEYQGESPDKQALVAVASAYCYTLCERKSGHIVIDVKGEKLRLDVLGLHEFDSVRKRMSVVIRFPNDTVNVLVKGADTSIFSILSKDHEQIQNYTRNHLREYSSEGLRTLLVVEGILQENLRSGNARTRMLAHP</sequence>
<dbReference type="GO" id="GO:0140326">
    <property type="term" value="F:ATPase-coupled intramembrane lipid transporter activity"/>
    <property type="evidence" value="ECO:0007669"/>
    <property type="project" value="TreeGrafter"/>
</dbReference>
<dbReference type="Proteomes" id="UP001291623">
    <property type="component" value="Unassembled WGS sequence"/>
</dbReference>
<name>A0AAE1VGG0_9SOLA</name>
<dbReference type="GO" id="GO:0005886">
    <property type="term" value="C:plasma membrane"/>
    <property type="evidence" value="ECO:0007669"/>
    <property type="project" value="TreeGrafter"/>
</dbReference>
<comment type="caution">
    <text evidence="1">The sequence shown here is derived from an EMBL/GenBank/DDBJ whole genome shotgun (WGS) entry which is preliminary data.</text>
</comment>
<protein>
    <submittedName>
        <fullName evidence="1">Uncharacterized protein</fullName>
    </submittedName>
</protein>
<dbReference type="Pfam" id="PF13246">
    <property type="entry name" value="Cation_ATPase"/>
    <property type="match status" value="1"/>
</dbReference>
<dbReference type="SUPFAM" id="SSF81660">
    <property type="entry name" value="Metal cation-transporting ATPase, ATP-binding domain N"/>
    <property type="match status" value="1"/>
</dbReference>
<dbReference type="PANTHER" id="PTHR24092:SF148">
    <property type="entry name" value="PHOSPHOLIPID-TRANSPORTING ATPASE"/>
    <property type="match status" value="1"/>
</dbReference>
<dbReference type="GO" id="GO:0045332">
    <property type="term" value="P:phospholipid translocation"/>
    <property type="evidence" value="ECO:0007669"/>
    <property type="project" value="TreeGrafter"/>
</dbReference>
<dbReference type="Gene3D" id="3.40.1110.10">
    <property type="entry name" value="Calcium-transporting ATPase, cytoplasmic domain N"/>
    <property type="match status" value="1"/>
</dbReference>
<dbReference type="EMBL" id="JAVYJV010000011">
    <property type="protein sequence ID" value="KAK4359560.1"/>
    <property type="molecule type" value="Genomic_DNA"/>
</dbReference>
<proteinExistence type="predicted"/>
<reference evidence="1" key="1">
    <citation type="submission" date="2023-12" db="EMBL/GenBank/DDBJ databases">
        <title>Genome assembly of Anisodus tanguticus.</title>
        <authorList>
            <person name="Wang Y.-J."/>
        </authorList>
    </citation>
    <scope>NUCLEOTIDE SEQUENCE</scope>
    <source>
        <strain evidence="1">KB-2021</strain>
        <tissue evidence="1">Leaf</tissue>
    </source>
</reference>
<keyword evidence="2" id="KW-1185">Reference proteome</keyword>
<accession>A0AAE1VGG0</accession>
<organism evidence="1 2">
    <name type="scientific">Anisodus tanguticus</name>
    <dbReference type="NCBI Taxonomy" id="243964"/>
    <lineage>
        <taxon>Eukaryota</taxon>
        <taxon>Viridiplantae</taxon>
        <taxon>Streptophyta</taxon>
        <taxon>Embryophyta</taxon>
        <taxon>Tracheophyta</taxon>
        <taxon>Spermatophyta</taxon>
        <taxon>Magnoliopsida</taxon>
        <taxon>eudicotyledons</taxon>
        <taxon>Gunneridae</taxon>
        <taxon>Pentapetalae</taxon>
        <taxon>asterids</taxon>
        <taxon>lamiids</taxon>
        <taxon>Solanales</taxon>
        <taxon>Solanaceae</taxon>
        <taxon>Solanoideae</taxon>
        <taxon>Hyoscyameae</taxon>
        <taxon>Anisodus</taxon>
    </lineage>
</organism>
<gene>
    <name evidence="1" type="ORF">RND71_021789</name>
</gene>
<dbReference type="GO" id="GO:0000166">
    <property type="term" value="F:nucleotide binding"/>
    <property type="evidence" value="ECO:0007669"/>
    <property type="project" value="InterPro"/>
</dbReference>
<dbReference type="InterPro" id="IPR023299">
    <property type="entry name" value="ATPase_P-typ_cyto_dom_N"/>
</dbReference>
<dbReference type="AlphaFoldDB" id="A0AAE1VGG0"/>
<dbReference type="PANTHER" id="PTHR24092">
    <property type="entry name" value="PROBABLE PHOSPHOLIPID-TRANSPORTING ATPASE"/>
    <property type="match status" value="1"/>
</dbReference>
<evidence type="ECO:0000313" key="1">
    <source>
        <dbReference type="EMBL" id="KAK4359560.1"/>
    </source>
</evidence>
<evidence type="ECO:0000313" key="2">
    <source>
        <dbReference type="Proteomes" id="UP001291623"/>
    </source>
</evidence>